<dbReference type="Gene3D" id="3.40.50.1820">
    <property type="entry name" value="alpha/beta hydrolase"/>
    <property type="match status" value="1"/>
</dbReference>
<protein>
    <submittedName>
        <fullName evidence="2">Alpha/beta hydrolase</fullName>
    </submittedName>
</protein>
<reference evidence="2 3" key="1">
    <citation type="submission" date="2020-04" db="EMBL/GenBank/DDBJ databases">
        <authorList>
            <person name="Depoorter E."/>
        </authorList>
    </citation>
    <scope>NUCLEOTIDE SEQUENCE [LARGE SCALE GENOMIC DNA]</scope>
    <source>
        <strain evidence="2 3">BCC0217</strain>
    </source>
</reference>
<dbReference type="RefSeq" id="WP_122950432.1">
    <property type="nucleotide sequence ID" value="NZ_CABWIL020000012.1"/>
</dbReference>
<dbReference type="EMBL" id="CABWIL020000012">
    <property type="protein sequence ID" value="CAB3965709.1"/>
    <property type="molecule type" value="Genomic_DNA"/>
</dbReference>
<evidence type="ECO:0000259" key="1">
    <source>
        <dbReference type="Pfam" id="PF00561"/>
    </source>
</evidence>
<proteinExistence type="predicted"/>
<accession>A0A6J5J276</accession>
<feature type="domain" description="AB hydrolase-1" evidence="1">
    <location>
        <begin position="34"/>
        <end position="283"/>
    </location>
</feature>
<dbReference type="SUPFAM" id="SSF53474">
    <property type="entry name" value="alpha/beta-Hydrolases"/>
    <property type="match status" value="1"/>
</dbReference>
<dbReference type="PANTHER" id="PTHR43433">
    <property type="entry name" value="HYDROLASE, ALPHA/BETA FOLD FAMILY PROTEIN"/>
    <property type="match status" value="1"/>
</dbReference>
<evidence type="ECO:0000313" key="3">
    <source>
        <dbReference type="Proteomes" id="UP000494301"/>
    </source>
</evidence>
<dbReference type="PANTHER" id="PTHR43433:SF5">
    <property type="entry name" value="AB HYDROLASE-1 DOMAIN-CONTAINING PROTEIN"/>
    <property type="match status" value="1"/>
</dbReference>
<dbReference type="InterPro" id="IPR000073">
    <property type="entry name" value="AB_hydrolase_1"/>
</dbReference>
<dbReference type="AlphaFoldDB" id="A0A6J5J276"/>
<sequence length="318" mass="34456">MTIHTMEASQDAFCDLPGGVRLCYRIYGPAHGEPLLLIAGMTLQLTFWPPALIGALIQCGYRVIVFDNRDVGRSSRIPRPGPSVLRQFLRRPVKDGYDLEDMAQDTIGLLDSLQLKRAHVVGMSMGGMIGQVLAARYPQRVLSLTSIISTTGARKVGQPAMSSMLMLTAPPPRTREAAVEQYSRIMAHIGTQAYPADDAARRAYAAHAWDRGQQARDHESTTRQIGAIIKSGDRTEEIRRIQAPTLVVHGDRDLLVAPSGGVATAAAIPGADMVTVRGMGHDIPDGVVPLLTSLIDGHIRHRATRATAEPVRTGRHIA</sequence>
<keyword evidence="2" id="KW-0378">Hydrolase</keyword>
<dbReference type="InterPro" id="IPR050471">
    <property type="entry name" value="AB_hydrolase"/>
</dbReference>
<name>A0A6J5J276_9BURK</name>
<gene>
    <name evidence="2" type="ORF">BLA3211_03566</name>
</gene>
<dbReference type="GO" id="GO:0046503">
    <property type="term" value="P:glycerolipid catabolic process"/>
    <property type="evidence" value="ECO:0007669"/>
    <property type="project" value="TreeGrafter"/>
</dbReference>
<dbReference type="Pfam" id="PF00561">
    <property type="entry name" value="Abhydrolase_1"/>
    <property type="match status" value="1"/>
</dbReference>
<evidence type="ECO:0000313" key="2">
    <source>
        <dbReference type="EMBL" id="CAB3965709.1"/>
    </source>
</evidence>
<dbReference type="GO" id="GO:0004806">
    <property type="term" value="F:triacylglycerol lipase activity"/>
    <property type="evidence" value="ECO:0007669"/>
    <property type="project" value="TreeGrafter"/>
</dbReference>
<dbReference type="Proteomes" id="UP000494301">
    <property type="component" value="Unassembled WGS sequence"/>
</dbReference>
<dbReference type="InterPro" id="IPR029058">
    <property type="entry name" value="AB_hydrolase_fold"/>
</dbReference>
<organism evidence="2 3">
    <name type="scientific">Burkholderia aenigmatica</name>
    <dbReference type="NCBI Taxonomy" id="2015348"/>
    <lineage>
        <taxon>Bacteria</taxon>
        <taxon>Pseudomonadati</taxon>
        <taxon>Pseudomonadota</taxon>
        <taxon>Betaproteobacteria</taxon>
        <taxon>Burkholderiales</taxon>
        <taxon>Burkholderiaceae</taxon>
        <taxon>Burkholderia</taxon>
        <taxon>Burkholderia cepacia complex</taxon>
    </lineage>
</organism>